<name>A0A9P8MN06_9HYPO</name>
<dbReference type="RefSeq" id="XP_044715579.1">
    <property type="nucleotide sequence ID" value="XM_044869230.1"/>
</dbReference>
<sequence length="130" mass="14203">MNWTEGSLARHSKAKPFDDGVARQKRHFARARAQRRHDSGPPPALQTAAAAAPDASRFVPDYLAGELQGQLALAPSADDGDASASLKERRARLLDKSDWAGIEDQPQPSQQQQQQQPSQQRQQPLAAAQE</sequence>
<feature type="region of interest" description="Disordered" evidence="1">
    <location>
        <begin position="1"/>
        <end position="53"/>
    </location>
</feature>
<feature type="compositionally biased region" description="Low complexity" evidence="1">
    <location>
        <begin position="105"/>
        <end position="124"/>
    </location>
</feature>
<feature type="region of interest" description="Disordered" evidence="1">
    <location>
        <begin position="74"/>
        <end position="130"/>
    </location>
</feature>
<gene>
    <name evidence="2" type="ORF">HRG_10760</name>
</gene>
<feature type="compositionally biased region" description="Basic residues" evidence="1">
    <location>
        <begin position="23"/>
        <end position="35"/>
    </location>
</feature>
<protein>
    <submittedName>
        <fullName evidence="2">Uncharacterized protein</fullName>
    </submittedName>
</protein>
<accession>A0A9P8MN06</accession>
<dbReference type="EMBL" id="JAIZPD010000017">
    <property type="protein sequence ID" value="KAH0958065.1"/>
    <property type="molecule type" value="Genomic_DNA"/>
</dbReference>
<organism evidence="2 3">
    <name type="scientific">Hirsutella rhossiliensis</name>
    <dbReference type="NCBI Taxonomy" id="111463"/>
    <lineage>
        <taxon>Eukaryota</taxon>
        <taxon>Fungi</taxon>
        <taxon>Dikarya</taxon>
        <taxon>Ascomycota</taxon>
        <taxon>Pezizomycotina</taxon>
        <taxon>Sordariomycetes</taxon>
        <taxon>Hypocreomycetidae</taxon>
        <taxon>Hypocreales</taxon>
        <taxon>Ophiocordycipitaceae</taxon>
        <taxon>Hirsutella</taxon>
    </lineage>
</organism>
<feature type="compositionally biased region" description="Basic and acidic residues" evidence="1">
    <location>
        <begin position="86"/>
        <end position="98"/>
    </location>
</feature>
<dbReference type="GeneID" id="68359888"/>
<keyword evidence="3" id="KW-1185">Reference proteome</keyword>
<reference evidence="2" key="1">
    <citation type="submission" date="2021-09" db="EMBL/GenBank/DDBJ databases">
        <title>A high-quality genome of the endoparasitic fungus Hirsutella rhossiliensis with a comparison of Hirsutella genomes reveals transposable elements contributing to genome size variation.</title>
        <authorList>
            <person name="Lin R."/>
            <person name="Jiao Y."/>
            <person name="Sun X."/>
            <person name="Ling J."/>
            <person name="Xie B."/>
            <person name="Cheng X."/>
        </authorList>
    </citation>
    <scope>NUCLEOTIDE SEQUENCE</scope>
    <source>
        <strain evidence="2">HR02</strain>
    </source>
</reference>
<evidence type="ECO:0000256" key="1">
    <source>
        <dbReference type="SAM" id="MobiDB-lite"/>
    </source>
</evidence>
<evidence type="ECO:0000313" key="2">
    <source>
        <dbReference type="EMBL" id="KAH0958065.1"/>
    </source>
</evidence>
<proteinExistence type="predicted"/>
<evidence type="ECO:0000313" key="3">
    <source>
        <dbReference type="Proteomes" id="UP000824596"/>
    </source>
</evidence>
<comment type="caution">
    <text evidence="2">The sequence shown here is derived from an EMBL/GenBank/DDBJ whole genome shotgun (WGS) entry which is preliminary data.</text>
</comment>
<dbReference type="Proteomes" id="UP000824596">
    <property type="component" value="Unassembled WGS sequence"/>
</dbReference>
<feature type="compositionally biased region" description="Low complexity" evidence="1">
    <location>
        <begin position="74"/>
        <end position="85"/>
    </location>
</feature>
<dbReference type="AlphaFoldDB" id="A0A9P8MN06"/>